<keyword evidence="3" id="KW-0732">Signal</keyword>
<reference evidence="4 5" key="1">
    <citation type="submission" date="2021-12" db="EMBL/GenBank/DDBJ databases">
        <title>Discovery of the Pendulisporaceae a myxobacterial family with distinct sporulation behavior and unique specialized metabolism.</title>
        <authorList>
            <person name="Garcia R."/>
            <person name="Popoff A."/>
            <person name="Bader C.D."/>
            <person name="Loehr J."/>
            <person name="Walesch S."/>
            <person name="Walt C."/>
            <person name="Boldt J."/>
            <person name="Bunk B."/>
            <person name="Haeckl F.J.F.P.J."/>
            <person name="Gunesch A.P."/>
            <person name="Birkelbach J."/>
            <person name="Nuebel U."/>
            <person name="Pietschmann T."/>
            <person name="Bach T."/>
            <person name="Mueller R."/>
        </authorList>
    </citation>
    <scope>NUCLEOTIDE SEQUENCE [LARGE SCALE GENOMIC DNA]</scope>
    <source>
        <strain evidence="4 5">MSr12523</strain>
    </source>
</reference>
<keyword evidence="2" id="KW-0812">Transmembrane</keyword>
<name>A0ABZ2JZF5_9BACT</name>
<keyword evidence="5" id="KW-1185">Reference proteome</keyword>
<evidence type="ECO:0000313" key="5">
    <source>
        <dbReference type="Proteomes" id="UP001379533"/>
    </source>
</evidence>
<feature type="transmembrane region" description="Helical" evidence="2">
    <location>
        <begin position="272"/>
        <end position="292"/>
    </location>
</feature>
<gene>
    <name evidence="4" type="ORF">LZC95_32625</name>
</gene>
<evidence type="ECO:0000256" key="2">
    <source>
        <dbReference type="SAM" id="Phobius"/>
    </source>
</evidence>
<feature type="transmembrane region" description="Helical" evidence="2">
    <location>
        <begin position="214"/>
        <end position="234"/>
    </location>
</feature>
<evidence type="ECO:0000256" key="3">
    <source>
        <dbReference type="SAM" id="SignalP"/>
    </source>
</evidence>
<evidence type="ECO:0000256" key="1">
    <source>
        <dbReference type="SAM" id="MobiDB-lite"/>
    </source>
</evidence>
<dbReference type="Proteomes" id="UP001379533">
    <property type="component" value="Chromosome"/>
</dbReference>
<dbReference type="EMBL" id="CP089982">
    <property type="protein sequence ID" value="WXA91189.1"/>
    <property type="molecule type" value="Genomic_DNA"/>
</dbReference>
<organism evidence="4 5">
    <name type="scientific">Pendulispora brunnea</name>
    <dbReference type="NCBI Taxonomy" id="2905690"/>
    <lineage>
        <taxon>Bacteria</taxon>
        <taxon>Pseudomonadati</taxon>
        <taxon>Myxococcota</taxon>
        <taxon>Myxococcia</taxon>
        <taxon>Myxococcales</taxon>
        <taxon>Sorangiineae</taxon>
        <taxon>Pendulisporaceae</taxon>
        <taxon>Pendulispora</taxon>
    </lineage>
</organism>
<feature type="region of interest" description="Disordered" evidence="1">
    <location>
        <begin position="178"/>
        <end position="207"/>
    </location>
</feature>
<feature type="signal peptide" evidence="3">
    <location>
        <begin position="1"/>
        <end position="23"/>
    </location>
</feature>
<feature type="compositionally biased region" description="Basic and acidic residues" evidence="1">
    <location>
        <begin position="189"/>
        <end position="207"/>
    </location>
</feature>
<protein>
    <recommendedName>
        <fullName evidence="6">PEGA domain-containing protein</fullName>
    </recommendedName>
</protein>
<proteinExistence type="predicted"/>
<accession>A0ABZ2JZF5</accession>
<feature type="chain" id="PRO_5046095901" description="PEGA domain-containing protein" evidence="3">
    <location>
        <begin position="24"/>
        <end position="321"/>
    </location>
</feature>
<keyword evidence="2" id="KW-0472">Membrane</keyword>
<dbReference type="RefSeq" id="WP_394841809.1">
    <property type="nucleotide sequence ID" value="NZ_CP089982.1"/>
</dbReference>
<evidence type="ECO:0008006" key="6">
    <source>
        <dbReference type="Google" id="ProtNLM"/>
    </source>
</evidence>
<evidence type="ECO:0000313" key="4">
    <source>
        <dbReference type="EMBL" id="WXA91189.1"/>
    </source>
</evidence>
<sequence>MRQSLLLGTVVAFTAAFTSAGLAQSQQAAAREAYNRGVAFHDHKEFAAAARQFALADRLVPSDSVLADAIDESVAADDAAFGSMLVARVTRRPRSAVLERAANKAREKFRGRAGRIDVRCPAACDAEVDGKALDPAAEGWLATGPHVLVLTTAEHAGYRDEHRVNVVPAEITLVTFQAPPPPAPVAAQNEKKLETTEPQPRVEEPSRHGLAPTWFWVGAGVTALVAGGAALSWVDASKTHQDFVDRQCGQHGSDDCVARADDGKAAVTRTNVLIGVASASAVATAVIGLFLVDWKPRADAPVRTSFSVEPGGARAVVSGSF</sequence>
<keyword evidence="2" id="KW-1133">Transmembrane helix</keyword>